<dbReference type="OrthoDB" id="6655189at2"/>
<organism evidence="2 3">
    <name type="scientific">Marinobacterium halophilum</name>
    <dbReference type="NCBI Taxonomy" id="267374"/>
    <lineage>
        <taxon>Bacteria</taxon>
        <taxon>Pseudomonadati</taxon>
        <taxon>Pseudomonadota</taxon>
        <taxon>Gammaproteobacteria</taxon>
        <taxon>Oceanospirillales</taxon>
        <taxon>Oceanospirillaceae</taxon>
        <taxon>Marinobacterium</taxon>
    </lineage>
</organism>
<comment type="caution">
    <text evidence="2">The sequence shown here is derived from an EMBL/GenBank/DDBJ whole genome shotgun (WGS) entry which is preliminary data.</text>
</comment>
<accession>A0A2P8EIA5</accession>
<dbReference type="AlphaFoldDB" id="A0A2P8EIA5"/>
<evidence type="ECO:0000256" key="1">
    <source>
        <dbReference type="SAM" id="Coils"/>
    </source>
</evidence>
<evidence type="ECO:0000313" key="3">
    <source>
        <dbReference type="Proteomes" id="UP000242133"/>
    </source>
</evidence>
<keyword evidence="3" id="KW-1185">Reference proteome</keyword>
<evidence type="ECO:0000313" key="2">
    <source>
        <dbReference type="EMBL" id="PSL09198.1"/>
    </source>
</evidence>
<keyword evidence="1" id="KW-0175">Coiled coil</keyword>
<protein>
    <recommendedName>
        <fullName evidence="4">Plasmid recombination enzyme</fullName>
    </recommendedName>
</protein>
<gene>
    <name evidence="2" type="ORF">CLV44_13411</name>
</gene>
<reference evidence="2 3" key="1">
    <citation type="submission" date="2018-03" db="EMBL/GenBank/DDBJ databases">
        <title>Genomic Encyclopedia of Archaeal and Bacterial Type Strains, Phase II (KMG-II): from individual species to whole genera.</title>
        <authorList>
            <person name="Goeker M."/>
        </authorList>
    </citation>
    <scope>NUCLEOTIDE SEQUENCE [LARGE SCALE GENOMIC DNA]</scope>
    <source>
        <strain evidence="2 3">DSM 17586</strain>
    </source>
</reference>
<dbReference type="RefSeq" id="WP_106593317.1">
    <property type="nucleotide sequence ID" value="NZ_PYGI01000034.1"/>
</dbReference>
<evidence type="ECO:0008006" key="4">
    <source>
        <dbReference type="Google" id="ProtNLM"/>
    </source>
</evidence>
<dbReference type="Proteomes" id="UP000242133">
    <property type="component" value="Unassembled WGS sequence"/>
</dbReference>
<proteinExistence type="predicted"/>
<dbReference type="Gene3D" id="3.30.930.30">
    <property type="match status" value="1"/>
</dbReference>
<sequence length="466" mass="52347">MAGYQFIHIEAYARTGHSKKRSLISIAQEADRDSGSHPHVTTPLRPEYLLGHSFTDAAEQIVAAADQSKVTHSGKGRKVRKDANVGIGLIASHPLSLNDLHALPEAERVIAIASVQDWAEHVITFAQSEYPNLVQVAALHWDESYPHIHILIGSTEPTNDFQIIHNGERARKRAQGNNRTAQGKKAGNDAYTKEMRRFQDRYHHEVAIHHGQARLGPGRRRLTRAQWQKEQTQADALAHSKRLADAIQSRIETDLADAAIQAQVIVDASQDEANHQRKMIEQERLRAERERQQAEVHKQLAKEETRQATELKVQAEQVKSALDERARAMSKYDGMFGRILGWLGIRQRIERKAEAKFQKQITGLKKQVDSLSARIDRDEAVKKRHVHAVGALKALQRALSVSVDDYPALENAGTLKRHFEQIQALITLNMPADKLQSELDAQLDILKRAADHAQPSNSMASSTLEY</sequence>
<name>A0A2P8EIA5_9GAMM</name>
<feature type="coiled-coil region" evidence="1">
    <location>
        <begin position="270"/>
        <end position="321"/>
    </location>
</feature>
<dbReference type="EMBL" id="PYGI01000034">
    <property type="protein sequence ID" value="PSL09198.1"/>
    <property type="molecule type" value="Genomic_DNA"/>
</dbReference>